<dbReference type="Proteomes" id="UP000054893">
    <property type="component" value="Unassembled WGS sequence"/>
</dbReference>
<dbReference type="SUPFAM" id="SSF54211">
    <property type="entry name" value="Ribosomal protein S5 domain 2-like"/>
    <property type="match status" value="1"/>
</dbReference>
<sequence length="179" mass="18724">MPASQSERNLHIGEGFEGPGVNLAHINVLVGPRNGPAGQAFATALATPSAGHAPFVVIAQPGIPTKPLTLYVNKAQIASEFHGNATWGASQAGIAKAVAESLEDGTLPPEAENDWVVVSANWVNPAADDLDAVFRNNYRATRNAIKAAMAGLPSKSDVFAAAREVSNPFYTPRLSRDAL</sequence>
<protein>
    <submittedName>
        <fullName evidence="3">Formaldehyde-activating enzyme</fullName>
        <ecNumber evidence="3">4.3.3.-</ecNumber>
    </submittedName>
</protein>
<accession>A0A158FJ63</accession>
<name>A0A158FJ63_CABSO</name>
<dbReference type="RefSeq" id="WP_060817873.1">
    <property type="nucleotide sequence ID" value="NZ_FCOC02000003.1"/>
</dbReference>
<reference evidence="3 4" key="1">
    <citation type="submission" date="2016-01" db="EMBL/GenBank/DDBJ databases">
        <authorList>
            <person name="Oliw E.H."/>
        </authorList>
    </citation>
    <scope>NUCLEOTIDE SEQUENCE [LARGE SCALE GENOMIC DNA]</scope>
    <source>
        <strain evidence="3">LMG 22029</strain>
    </source>
</reference>
<organism evidence="3 4">
    <name type="scientific">Caballeronia sordidicola</name>
    <name type="common">Burkholderia sordidicola</name>
    <dbReference type="NCBI Taxonomy" id="196367"/>
    <lineage>
        <taxon>Bacteria</taxon>
        <taxon>Pseudomonadati</taxon>
        <taxon>Pseudomonadota</taxon>
        <taxon>Betaproteobacteria</taxon>
        <taxon>Burkholderiales</taxon>
        <taxon>Burkholderiaceae</taxon>
        <taxon>Caballeronia</taxon>
    </lineage>
</organism>
<evidence type="ECO:0000256" key="1">
    <source>
        <dbReference type="ARBA" id="ARBA00023239"/>
    </source>
</evidence>
<evidence type="ECO:0000313" key="4">
    <source>
        <dbReference type="Proteomes" id="UP000054893"/>
    </source>
</evidence>
<dbReference type="AlphaFoldDB" id="A0A158FJ63"/>
<keyword evidence="1 3" id="KW-0456">Lyase</keyword>
<feature type="domain" description="Formaldehyde-activating enzyme" evidence="2">
    <location>
        <begin position="12"/>
        <end position="169"/>
    </location>
</feature>
<dbReference type="Pfam" id="PF08714">
    <property type="entry name" value="Fae"/>
    <property type="match status" value="1"/>
</dbReference>
<dbReference type="OrthoDB" id="8443451at2"/>
<proteinExistence type="predicted"/>
<dbReference type="Gene3D" id="3.30.230.60">
    <property type="entry name" value="Formaldehyde-activating enzyme"/>
    <property type="match status" value="1"/>
</dbReference>
<dbReference type="GO" id="GO:0016840">
    <property type="term" value="F:carbon-nitrogen lyase activity"/>
    <property type="evidence" value="ECO:0007669"/>
    <property type="project" value="InterPro"/>
</dbReference>
<evidence type="ECO:0000313" key="3">
    <source>
        <dbReference type="EMBL" id="SAL19884.1"/>
    </source>
</evidence>
<dbReference type="EC" id="4.3.3.-" evidence="3"/>
<dbReference type="InterPro" id="IPR014826">
    <property type="entry name" value="HCHO-activating_enzyme"/>
</dbReference>
<dbReference type="InterPro" id="IPR037075">
    <property type="entry name" value="HCHO-activating_enzyme_sf"/>
</dbReference>
<dbReference type="NCBIfam" id="TIGR03126">
    <property type="entry name" value="one_C_fae"/>
    <property type="match status" value="1"/>
</dbReference>
<dbReference type="InterPro" id="IPR020568">
    <property type="entry name" value="Ribosomal_Su5_D2-typ_SF"/>
</dbReference>
<dbReference type="GO" id="GO:0016051">
    <property type="term" value="P:carbohydrate biosynthetic process"/>
    <property type="evidence" value="ECO:0007669"/>
    <property type="project" value="InterPro"/>
</dbReference>
<gene>
    <name evidence="3" type="primary">fae_1</name>
    <name evidence="3" type="ORF">AWB64_01373</name>
</gene>
<evidence type="ECO:0000259" key="2">
    <source>
        <dbReference type="Pfam" id="PF08714"/>
    </source>
</evidence>
<dbReference type="EMBL" id="FCOC02000003">
    <property type="protein sequence ID" value="SAL19884.1"/>
    <property type="molecule type" value="Genomic_DNA"/>
</dbReference>